<evidence type="ECO:0000313" key="1">
    <source>
        <dbReference type="EMBL" id="KAK6759611.1"/>
    </source>
</evidence>
<comment type="caution">
    <text evidence="1">The sequence shown here is derived from an EMBL/GenBank/DDBJ whole genome shotgun (WGS) entry which is preliminary data.</text>
</comment>
<organism evidence="1 2">
    <name type="scientific">Necator americanus</name>
    <name type="common">Human hookworm</name>
    <dbReference type="NCBI Taxonomy" id="51031"/>
    <lineage>
        <taxon>Eukaryota</taxon>
        <taxon>Metazoa</taxon>
        <taxon>Ecdysozoa</taxon>
        <taxon>Nematoda</taxon>
        <taxon>Chromadorea</taxon>
        <taxon>Rhabditida</taxon>
        <taxon>Rhabditina</taxon>
        <taxon>Rhabditomorpha</taxon>
        <taxon>Strongyloidea</taxon>
        <taxon>Ancylostomatidae</taxon>
        <taxon>Bunostominae</taxon>
        <taxon>Necator</taxon>
    </lineage>
</organism>
<gene>
    <name evidence="1" type="primary">Necator_chrX.g21448</name>
    <name evidence="1" type="ORF">RB195_021287</name>
</gene>
<evidence type="ECO:0000313" key="2">
    <source>
        <dbReference type="Proteomes" id="UP001303046"/>
    </source>
</evidence>
<sequence length="110" mass="12959">MPPALGAAHSDDRSMAYYRSDILMRTYDEMTRHFAYPECFRFGIRVIYRACCRGIMWRQSICNGAVNDGRQHRRRLAWLKEAVTTKRRRRSTIDERFRGLAAAGFCPKHE</sequence>
<protein>
    <submittedName>
        <fullName evidence="1">Uncharacterized protein</fullName>
    </submittedName>
</protein>
<dbReference type="Proteomes" id="UP001303046">
    <property type="component" value="Unassembled WGS sequence"/>
</dbReference>
<name>A0ABR1ECW6_NECAM</name>
<proteinExistence type="predicted"/>
<dbReference type="EMBL" id="JAVFWL010000006">
    <property type="protein sequence ID" value="KAK6759611.1"/>
    <property type="molecule type" value="Genomic_DNA"/>
</dbReference>
<keyword evidence="2" id="KW-1185">Reference proteome</keyword>
<reference evidence="1 2" key="1">
    <citation type="submission" date="2023-08" db="EMBL/GenBank/DDBJ databases">
        <title>A Necator americanus chromosomal reference genome.</title>
        <authorList>
            <person name="Ilik V."/>
            <person name="Petrzelkova K.J."/>
            <person name="Pardy F."/>
            <person name="Fuh T."/>
            <person name="Niatou-Singa F.S."/>
            <person name="Gouil Q."/>
            <person name="Baker L."/>
            <person name="Ritchie M.E."/>
            <person name="Jex A.R."/>
            <person name="Gazzola D."/>
            <person name="Li H."/>
            <person name="Toshio Fujiwara R."/>
            <person name="Zhan B."/>
            <person name="Aroian R.V."/>
            <person name="Pafco B."/>
            <person name="Schwarz E.M."/>
        </authorList>
    </citation>
    <scope>NUCLEOTIDE SEQUENCE [LARGE SCALE GENOMIC DNA]</scope>
    <source>
        <strain evidence="1 2">Aroian</strain>
        <tissue evidence="1">Whole animal</tissue>
    </source>
</reference>
<accession>A0ABR1ECW6</accession>